<comment type="caution">
    <text evidence="1">The sequence shown here is derived from an EMBL/GenBank/DDBJ whole genome shotgun (WGS) entry which is preliminary data.</text>
</comment>
<proteinExistence type="predicted"/>
<evidence type="ECO:0000313" key="1">
    <source>
        <dbReference type="EMBL" id="MDZ8160625.1"/>
    </source>
</evidence>
<dbReference type="Pfam" id="PF10604">
    <property type="entry name" value="Polyketide_cyc2"/>
    <property type="match status" value="1"/>
</dbReference>
<dbReference type="SUPFAM" id="SSF55961">
    <property type="entry name" value="Bet v1-like"/>
    <property type="match status" value="1"/>
</dbReference>
<sequence>MSRFTTVTRQGRVPATPAQITALVSSTAGFTVINPHLTQDPNLQITPRGVASGVGSAFAFRGKNGKGTQTVTDVTASSVEYAIDMGGMGQSRQRIDIKPDGAESIVTWSMTLDAGHNPLLRLFGLLAGKILGPSVEIGIRNLAAHDWAGKTVHTVATSAH</sequence>
<dbReference type="InterPro" id="IPR023393">
    <property type="entry name" value="START-like_dom_sf"/>
</dbReference>
<evidence type="ECO:0000313" key="2">
    <source>
        <dbReference type="Proteomes" id="UP001291912"/>
    </source>
</evidence>
<reference evidence="1 2" key="1">
    <citation type="submission" date="2023-10" db="EMBL/GenBank/DDBJ databases">
        <title>Microbacterium xanthum sp. nov., isolated from seaweed.</title>
        <authorList>
            <person name="Lee S.D."/>
        </authorList>
    </citation>
    <scope>NUCLEOTIDE SEQUENCE [LARGE SCALE GENOMIC DNA]</scope>
    <source>
        <strain evidence="1 2">KCTC 19124</strain>
    </source>
</reference>
<dbReference type="InterPro" id="IPR019587">
    <property type="entry name" value="Polyketide_cyclase/dehydratase"/>
</dbReference>
<accession>A0ABU5N3G8</accession>
<dbReference type="Gene3D" id="3.30.530.20">
    <property type="match status" value="1"/>
</dbReference>
<dbReference type="RefSeq" id="WP_194423324.1">
    <property type="nucleotide sequence ID" value="NZ_BAAAPT010000001.1"/>
</dbReference>
<keyword evidence="2" id="KW-1185">Reference proteome</keyword>
<protein>
    <submittedName>
        <fullName evidence="1">SRPBCC family protein</fullName>
    </submittedName>
</protein>
<name>A0ABU5N3G8_9MICO</name>
<organism evidence="1 2">
    <name type="scientific">Microbacterium aquimaris</name>
    <dbReference type="NCBI Taxonomy" id="459816"/>
    <lineage>
        <taxon>Bacteria</taxon>
        <taxon>Bacillati</taxon>
        <taxon>Actinomycetota</taxon>
        <taxon>Actinomycetes</taxon>
        <taxon>Micrococcales</taxon>
        <taxon>Microbacteriaceae</taxon>
        <taxon>Microbacterium</taxon>
    </lineage>
</organism>
<dbReference type="Proteomes" id="UP001291912">
    <property type="component" value="Unassembled WGS sequence"/>
</dbReference>
<gene>
    <name evidence="1" type="ORF">R2Q92_02175</name>
</gene>
<dbReference type="EMBL" id="JAWJYN010000001">
    <property type="protein sequence ID" value="MDZ8160625.1"/>
    <property type="molecule type" value="Genomic_DNA"/>
</dbReference>